<dbReference type="Proteomes" id="UP000559182">
    <property type="component" value="Unassembled WGS sequence"/>
</dbReference>
<evidence type="ECO:0000256" key="9">
    <source>
        <dbReference type="ARBA" id="ARBA00023014"/>
    </source>
</evidence>
<dbReference type="Gene3D" id="3.40.50.11540">
    <property type="entry name" value="NADH-ubiquinone oxidoreductase 51kDa subunit"/>
    <property type="match status" value="2"/>
</dbReference>
<evidence type="ECO:0000259" key="11">
    <source>
        <dbReference type="Pfam" id="PF10589"/>
    </source>
</evidence>
<keyword evidence="5" id="KW-0285">Flavoprotein</keyword>
<name>A0A839N2Y1_9MICO</name>
<comment type="cofactor">
    <cofactor evidence="2">
        <name>[4Fe-4S] cluster</name>
        <dbReference type="ChEBI" id="CHEBI:49883"/>
    </cofactor>
</comment>
<keyword evidence="13" id="KW-1185">Reference proteome</keyword>
<dbReference type="RefSeq" id="WP_183318278.1">
    <property type="nucleotide sequence ID" value="NZ_JACHVQ010000001.1"/>
</dbReference>
<evidence type="ECO:0000256" key="4">
    <source>
        <dbReference type="ARBA" id="ARBA00022485"/>
    </source>
</evidence>
<evidence type="ECO:0000256" key="8">
    <source>
        <dbReference type="ARBA" id="ARBA00023004"/>
    </source>
</evidence>
<dbReference type="AlphaFoldDB" id="A0A839N2Y1"/>
<dbReference type="GO" id="GO:0051539">
    <property type="term" value="F:4 iron, 4 sulfur cluster binding"/>
    <property type="evidence" value="ECO:0007669"/>
    <property type="project" value="UniProtKB-KW"/>
</dbReference>
<dbReference type="SUPFAM" id="SSF140490">
    <property type="entry name" value="Nqo1C-terminal domain-like"/>
    <property type="match status" value="1"/>
</dbReference>
<dbReference type="InterPro" id="IPR019575">
    <property type="entry name" value="Nuop51_4Fe4S-bd"/>
</dbReference>
<accession>A0A839N2Y1</accession>
<evidence type="ECO:0000313" key="12">
    <source>
        <dbReference type="EMBL" id="MBB2890293.1"/>
    </source>
</evidence>
<dbReference type="PANTHER" id="PTHR11780:SF10">
    <property type="entry name" value="NADH DEHYDROGENASE [UBIQUINONE] FLAVOPROTEIN 1, MITOCHONDRIAL"/>
    <property type="match status" value="1"/>
</dbReference>
<evidence type="ECO:0000313" key="13">
    <source>
        <dbReference type="Proteomes" id="UP000559182"/>
    </source>
</evidence>
<protein>
    <submittedName>
        <fullName evidence="12">NADH:ubiquinone oxidoreductase subunit F (NADH-binding)</fullName>
    </submittedName>
</protein>
<evidence type="ECO:0000256" key="7">
    <source>
        <dbReference type="ARBA" id="ARBA00022723"/>
    </source>
</evidence>
<dbReference type="EMBL" id="JACHVQ010000001">
    <property type="protein sequence ID" value="MBB2890293.1"/>
    <property type="molecule type" value="Genomic_DNA"/>
</dbReference>
<dbReference type="Pfam" id="PF10589">
    <property type="entry name" value="NADH_4Fe-4S"/>
    <property type="match status" value="1"/>
</dbReference>
<evidence type="ECO:0000256" key="6">
    <source>
        <dbReference type="ARBA" id="ARBA00022643"/>
    </source>
</evidence>
<dbReference type="InterPro" id="IPR037207">
    <property type="entry name" value="Nuop51_4Fe4S-bd_sf"/>
</dbReference>
<feature type="domain" description="NADH-ubiquinone oxidoreductase 51kDa subunit iron-sulphur binding" evidence="11">
    <location>
        <begin position="264"/>
        <end position="344"/>
    </location>
</feature>
<gene>
    <name evidence="12" type="ORF">FHU39_000277</name>
</gene>
<dbReference type="SUPFAM" id="SSF142019">
    <property type="entry name" value="Nqo1 FMN-binding domain-like"/>
    <property type="match status" value="1"/>
</dbReference>
<evidence type="ECO:0000256" key="1">
    <source>
        <dbReference type="ARBA" id="ARBA00001917"/>
    </source>
</evidence>
<keyword evidence="7" id="KW-0479">Metal-binding</keyword>
<reference evidence="12 13" key="1">
    <citation type="submission" date="2020-08" db="EMBL/GenBank/DDBJ databases">
        <title>Sequencing the genomes of 1000 actinobacteria strains.</title>
        <authorList>
            <person name="Klenk H.-P."/>
        </authorList>
    </citation>
    <scope>NUCLEOTIDE SEQUENCE [LARGE SCALE GENOMIC DNA]</scope>
    <source>
        <strain evidence="12 13">DSM 105369</strain>
    </source>
</reference>
<keyword evidence="4" id="KW-0004">4Fe-4S</keyword>
<evidence type="ECO:0000259" key="10">
    <source>
        <dbReference type="Pfam" id="PF01512"/>
    </source>
</evidence>
<keyword evidence="12" id="KW-0830">Ubiquinone</keyword>
<keyword evidence="9" id="KW-0411">Iron-sulfur</keyword>
<comment type="similarity">
    <text evidence="3">Belongs to the complex I 51 kDa subunit family.</text>
</comment>
<dbReference type="SUPFAM" id="SSF142984">
    <property type="entry name" value="Nqo1 middle domain-like"/>
    <property type="match status" value="1"/>
</dbReference>
<proteinExistence type="inferred from homology"/>
<feature type="domain" description="NADH-ubiquinone oxidoreductase 51kDa subunit FMN-binding" evidence="10">
    <location>
        <begin position="9"/>
        <end position="150"/>
    </location>
</feature>
<dbReference type="Pfam" id="PF01512">
    <property type="entry name" value="Complex1_51K"/>
    <property type="match status" value="1"/>
</dbReference>
<dbReference type="InterPro" id="IPR050837">
    <property type="entry name" value="ComplexI_51kDa_subunit"/>
</dbReference>
<dbReference type="Gene3D" id="3.10.20.600">
    <property type="match status" value="1"/>
</dbReference>
<evidence type="ECO:0000256" key="3">
    <source>
        <dbReference type="ARBA" id="ARBA00007523"/>
    </source>
</evidence>
<dbReference type="InterPro" id="IPR011538">
    <property type="entry name" value="Nuo51_FMN-bd"/>
</dbReference>
<sequence length="361" mass="37624">MTELEQLLAEAGLTGRGGAAYPAAHKIAAARANGAGLIVNACDGEMDAAKDWFVVSRHLEELVHGAGMIARETRYAARTGSETLNLLVGAGLPVLEVPDRYVASEESALIALAHGGAARPVSRERSLIFGGRDTNRKKLRPTLVMNAETVWSTSQIVHNGPRWFRSFGTFSEPGPRLVTTAGAVRRHGVLETAAGVPITELLQRADADPAFRALSVGGLSGGFLTRDEASGLRWDGTQLADFGCSLGSGVIRVIGGAECPVAHVARTLDFAGGQSAGQCGPCMFGVPAVAADFAALATGDRGRLTGLQRRLGLLPGRGACHFPDGVARYLAGALRVFGADLDAHRAGTCVVTEEARYADAS</sequence>
<evidence type="ECO:0000256" key="2">
    <source>
        <dbReference type="ARBA" id="ARBA00001966"/>
    </source>
</evidence>
<dbReference type="InterPro" id="IPR037225">
    <property type="entry name" value="Nuo51_FMN-bd_sf"/>
</dbReference>
<dbReference type="GO" id="GO:0045333">
    <property type="term" value="P:cellular respiration"/>
    <property type="evidence" value="ECO:0007669"/>
    <property type="project" value="TreeGrafter"/>
</dbReference>
<dbReference type="GO" id="GO:0003954">
    <property type="term" value="F:NADH dehydrogenase activity"/>
    <property type="evidence" value="ECO:0007669"/>
    <property type="project" value="TreeGrafter"/>
</dbReference>
<dbReference type="GO" id="GO:0046872">
    <property type="term" value="F:metal ion binding"/>
    <property type="evidence" value="ECO:0007669"/>
    <property type="project" value="UniProtKB-KW"/>
</dbReference>
<comment type="cofactor">
    <cofactor evidence="1">
        <name>FMN</name>
        <dbReference type="ChEBI" id="CHEBI:58210"/>
    </cofactor>
</comment>
<organism evidence="12 13">
    <name type="scientific">Flexivirga oryzae</name>
    <dbReference type="NCBI Taxonomy" id="1794944"/>
    <lineage>
        <taxon>Bacteria</taxon>
        <taxon>Bacillati</taxon>
        <taxon>Actinomycetota</taxon>
        <taxon>Actinomycetes</taxon>
        <taxon>Micrococcales</taxon>
        <taxon>Dermacoccaceae</taxon>
        <taxon>Flexivirga</taxon>
    </lineage>
</organism>
<comment type="caution">
    <text evidence="12">The sequence shown here is derived from an EMBL/GenBank/DDBJ whole genome shotgun (WGS) entry which is preliminary data.</text>
</comment>
<evidence type="ECO:0000256" key="5">
    <source>
        <dbReference type="ARBA" id="ARBA00022630"/>
    </source>
</evidence>
<dbReference type="Gene3D" id="1.20.1440.230">
    <property type="entry name" value="NADH-ubiquinone oxidoreductase 51kDa subunit, iron-sulphur binding domain"/>
    <property type="match status" value="1"/>
</dbReference>
<keyword evidence="6" id="KW-0288">FMN</keyword>
<dbReference type="PANTHER" id="PTHR11780">
    <property type="entry name" value="NADH-UBIQUINONE OXIDOREDUCTASE FLAVOPROTEIN 1 NDUFV1"/>
    <property type="match status" value="1"/>
</dbReference>
<keyword evidence="8" id="KW-0408">Iron</keyword>